<dbReference type="Proteomes" id="UP000291469">
    <property type="component" value="Chromosome"/>
</dbReference>
<dbReference type="InterPro" id="IPR011051">
    <property type="entry name" value="RmlC_Cupin_sf"/>
</dbReference>
<keyword evidence="2" id="KW-1185">Reference proteome</keyword>
<dbReference type="EMBL" id="CP036402">
    <property type="protein sequence ID" value="QBI19572.1"/>
    <property type="molecule type" value="Genomic_DNA"/>
</dbReference>
<name>A0A411YEM4_9ACTN</name>
<protein>
    <submittedName>
        <fullName evidence="1">Uncharacterized protein</fullName>
    </submittedName>
</protein>
<organism evidence="1 2">
    <name type="scientific">Egibacter rhizosphaerae</name>
    <dbReference type="NCBI Taxonomy" id="1670831"/>
    <lineage>
        <taxon>Bacteria</taxon>
        <taxon>Bacillati</taxon>
        <taxon>Actinomycetota</taxon>
        <taxon>Nitriliruptoria</taxon>
        <taxon>Egibacterales</taxon>
        <taxon>Egibacteraceae</taxon>
        <taxon>Egibacter</taxon>
    </lineage>
</organism>
<dbReference type="SUPFAM" id="SSF51182">
    <property type="entry name" value="RmlC-like cupins"/>
    <property type="match status" value="1"/>
</dbReference>
<evidence type="ECO:0000313" key="2">
    <source>
        <dbReference type="Proteomes" id="UP000291469"/>
    </source>
</evidence>
<proteinExistence type="predicted"/>
<sequence length="137" mass="15302">MDDPPTTGHDDADLVDVVGLVTRVDLPGMFERWWVVLGPGAEQPTEAADWGGSLVVVERGRLEVDCEAGGRRTFRADDLLVLGWLPLRAVRNPGHVPTRLVAVRRRRDRPASRLLDVIESIRRQRAALELLRAPGRR</sequence>
<dbReference type="OrthoDB" id="3576740at2"/>
<dbReference type="KEGG" id="erz:ER308_08420"/>
<evidence type="ECO:0000313" key="1">
    <source>
        <dbReference type="EMBL" id="QBI19572.1"/>
    </source>
</evidence>
<reference evidence="1 2" key="1">
    <citation type="submission" date="2019-01" db="EMBL/GenBank/DDBJ databases">
        <title>Egibacter rhizosphaerae EGI 80759T.</title>
        <authorList>
            <person name="Chen D.-D."/>
            <person name="Tian Y."/>
            <person name="Jiao J.-Y."/>
            <person name="Zhang X.-T."/>
            <person name="Zhang Y.-G."/>
            <person name="Zhang Y."/>
            <person name="Xiao M."/>
            <person name="Shu W.-S."/>
            <person name="Li W.-J."/>
        </authorList>
    </citation>
    <scope>NUCLEOTIDE SEQUENCE [LARGE SCALE GENOMIC DNA]</scope>
    <source>
        <strain evidence="1 2">EGI 80759</strain>
    </source>
</reference>
<gene>
    <name evidence="1" type="ORF">ER308_08420</name>
</gene>
<accession>A0A411YEM4</accession>
<dbReference type="AlphaFoldDB" id="A0A411YEM4"/>
<dbReference type="RefSeq" id="WP_131154569.1">
    <property type="nucleotide sequence ID" value="NZ_CP036402.1"/>
</dbReference>